<dbReference type="Gene3D" id="3.40.50.10380">
    <property type="entry name" value="Malic enzyme, N-terminal domain"/>
    <property type="match status" value="1"/>
</dbReference>
<dbReference type="InterPro" id="IPR002505">
    <property type="entry name" value="PTA_PTB"/>
</dbReference>
<dbReference type="InterPro" id="IPR012301">
    <property type="entry name" value="Malic_N_dom"/>
</dbReference>
<dbReference type="EMBL" id="JAODYH010000003">
    <property type="protein sequence ID" value="MCT9809879.1"/>
    <property type="molecule type" value="Genomic_DNA"/>
</dbReference>
<dbReference type="SMART" id="SM01274">
    <property type="entry name" value="malic"/>
    <property type="match status" value="1"/>
</dbReference>
<evidence type="ECO:0000313" key="9">
    <source>
        <dbReference type="Proteomes" id="UP001525968"/>
    </source>
</evidence>
<dbReference type="SUPFAM" id="SSF51735">
    <property type="entry name" value="NAD(P)-binding Rossmann-fold domains"/>
    <property type="match status" value="1"/>
</dbReference>
<evidence type="ECO:0000313" key="8">
    <source>
        <dbReference type="EMBL" id="MCT9809879.1"/>
    </source>
</evidence>
<feature type="domain" description="Malic enzyme N-terminal" evidence="7">
    <location>
        <begin position="25"/>
        <end position="158"/>
    </location>
</feature>
<proteinExistence type="inferred from homology"/>
<evidence type="ECO:0000256" key="4">
    <source>
        <dbReference type="ARBA" id="ARBA00023268"/>
    </source>
</evidence>
<dbReference type="InterPro" id="IPR036291">
    <property type="entry name" value="NAD(P)-bd_dom_sf"/>
</dbReference>
<dbReference type="InterPro" id="IPR037062">
    <property type="entry name" value="Malic_N_dom_sf"/>
</dbReference>
<feature type="region of interest" description="Disordered" evidence="5">
    <location>
        <begin position="1"/>
        <end position="35"/>
    </location>
</feature>
<keyword evidence="3" id="KW-0560">Oxidoreductase</keyword>
<feature type="domain" description="Malic enzyme NAD-binding" evidence="6">
    <location>
        <begin position="170"/>
        <end position="407"/>
    </location>
</feature>
<name>A0ABT2PHE5_9BURK</name>
<dbReference type="Gene3D" id="3.40.50.720">
    <property type="entry name" value="NAD(P)-binding Rossmann-like Domain"/>
    <property type="match status" value="1"/>
</dbReference>
<keyword evidence="4" id="KW-0511">Multifunctional enzyme</keyword>
<dbReference type="SUPFAM" id="SSF53659">
    <property type="entry name" value="Isocitrate/Isopropylmalate dehydrogenase-like"/>
    <property type="match status" value="1"/>
</dbReference>
<dbReference type="SMART" id="SM00919">
    <property type="entry name" value="Malic_M"/>
    <property type="match status" value="1"/>
</dbReference>
<sequence>MTQNLSNAEQALRDAAREYHRSPNKGKISVTPTKPLSNQRDLSLAYSPGVAYPCLDIEADPSLAFEYTARGNLVGVVTNGTAVLGLGDIGPLASKPVMEGKGCLFKKFAGVDVFDIELAERDPDKLIDIIAALEPTLGGINLEDIKAPECFYIERELSKRMNIPVFHDDQHGTAIISSAALLNGLELVGKDIDKVKIAVSGAGAAAIACVGVMVGLGVKRENIFMCDSKGLIYEGRPGGYDESKAQYAQKTDERTLADAVNGADVFLGCSAPGVLTVEMVKTMARQPIILALANPEPEIRPELAKAVRPDCIIATGRSDYPNQVNNVLCFPYIFRGALDCGATKITEAMKLACVREIANLAKAEMSDEVAAAYQGQELSFGPDYLIPTPFDVRLILRIAPAVARAAEESGVATRPIADYDAYRESLTRFVYQTSMFMRPVFAAAKQNLQRVAYAEGEDDRVLRAVQVAVDDGLAKPILIGRPAVIEARIAKAGLRIQPGKDVEVCNPEDDPRFRQYWETYHKLMGRHGVTPENAKAAVRRSNTLIAALMVHLGDADAMLSGLVGRFDSHLEHIENVLGLKDGAPGFATVNALMLEGRTLFIADTYINDSPDATLLASIAQMAAEEVQRFGLPPKVAFLSHSNYGSSSRVSALKMREARDLFAKNAPHIECDGEMHGDAALSPEVRNRALLDSSLHGEANVLICPNLDAANILFNVLKTTAAHGTTIGPILLGSAASAHVLTPSSTVRRVVNMTALAAAQAQARKA</sequence>
<comment type="similarity">
    <text evidence="2">In the C-terminal section; belongs to the phosphate acetyltransferase and butyryltransferase family.</text>
</comment>
<dbReference type="Gene3D" id="3.40.50.10750">
    <property type="entry name" value="Isocitrate/Isopropylmalate dehydrogenase-like"/>
    <property type="match status" value="1"/>
</dbReference>
<organism evidence="8 9">
    <name type="scientific">Acidovorax bellezanensis</name>
    <dbReference type="NCBI Taxonomy" id="2976702"/>
    <lineage>
        <taxon>Bacteria</taxon>
        <taxon>Pseudomonadati</taxon>
        <taxon>Pseudomonadota</taxon>
        <taxon>Betaproteobacteria</taxon>
        <taxon>Burkholderiales</taxon>
        <taxon>Comamonadaceae</taxon>
        <taxon>Acidovorax</taxon>
    </lineage>
</organism>
<dbReference type="CDD" id="cd05311">
    <property type="entry name" value="NAD_bind_2_malic_enz"/>
    <property type="match status" value="1"/>
</dbReference>
<accession>A0ABT2PHE5</accession>
<dbReference type="InterPro" id="IPR012302">
    <property type="entry name" value="Malic_NAD-bd"/>
</dbReference>
<evidence type="ECO:0000259" key="7">
    <source>
        <dbReference type="SMART" id="SM01274"/>
    </source>
</evidence>
<dbReference type="Proteomes" id="UP001525968">
    <property type="component" value="Unassembled WGS sequence"/>
</dbReference>
<protein>
    <submittedName>
        <fullName evidence="8">NADP-dependent malic enzyme</fullName>
    </submittedName>
</protein>
<comment type="similarity">
    <text evidence="1">In the N-terminal section; belongs to the malic enzymes family.</text>
</comment>
<dbReference type="InterPro" id="IPR012188">
    <property type="entry name" value="ME_PTA"/>
</dbReference>
<dbReference type="SUPFAM" id="SSF53223">
    <property type="entry name" value="Aminoacid dehydrogenase-like, N-terminal domain"/>
    <property type="match status" value="1"/>
</dbReference>
<keyword evidence="9" id="KW-1185">Reference proteome</keyword>
<evidence type="ECO:0000256" key="3">
    <source>
        <dbReference type="ARBA" id="ARBA00023002"/>
    </source>
</evidence>
<dbReference type="Pfam" id="PF03949">
    <property type="entry name" value="Malic_M"/>
    <property type="match status" value="1"/>
</dbReference>
<dbReference type="Pfam" id="PF01515">
    <property type="entry name" value="PTA_PTB"/>
    <property type="match status" value="1"/>
</dbReference>
<evidence type="ECO:0000259" key="6">
    <source>
        <dbReference type="SMART" id="SM00919"/>
    </source>
</evidence>
<evidence type="ECO:0000256" key="1">
    <source>
        <dbReference type="ARBA" id="ARBA00007686"/>
    </source>
</evidence>
<dbReference type="InterPro" id="IPR042112">
    <property type="entry name" value="P_AcTrfase_dom2"/>
</dbReference>
<dbReference type="Pfam" id="PF00390">
    <property type="entry name" value="malic"/>
    <property type="match status" value="1"/>
</dbReference>
<dbReference type="InterPro" id="IPR042113">
    <property type="entry name" value="P_AcTrfase_dom1"/>
</dbReference>
<dbReference type="InterPro" id="IPR051674">
    <property type="entry name" value="Malate_Decarboxylase"/>
</dbReference>
<evidence type="ECO:0000256" key="5">
    <source>
        <dbReference type="SAM" id="MobiDB-lite"/>
    </source>
</evidence>
<reference evidence="8 9" key="1">
    <citation type="submission" date="2022-09" db="EMBL/GenBank/DDBJ databases">
        <title>Draft genome of isolate Be4.</title>
        <authorList>
            <person name="Sanchez-Castro I."/>
            <person name="Martinez-Rodriguez P."/>
            <person name="Descostes M."/>
            <person name="Merroun M."/>
        </authorList>
    </citation>
    <scope>NUCLEOTIDE SEQUENCE [LARGE SCALE GENOMIC DNA]</scope>
    <source>
        <strain evidence="8 9">Be4</strain>
    </source>
</reference>
<dbReference type="PIRSF" id="PIRSF036684">
    <property type="entry name" value="ME_PTA"/>
    <property type="match status" value="1"/>
</dbReference>
<dbReference type="PANTHER" id="PTHR43237:SF4">
    <property type="entry name" value="NADP-DEPENDENT MALIC ENZYME"/>
    <property type="match status" value="1"/>
</dbReference>
<dbReference type="InterPro" id="IPR046346">
    <property type="entry name" value="Aminoacid_DH-like_N_sf"/>
</dbReference>
<feature type="compositionally biased region" description="Basic and acidic residues" evidence="5">
    <location>
        <begin position="11"/>
        <end position="21"/>
    </location>
</feature>
<dbReference type="PANTHER" id="PTHR43237">
    <property type="entry name" value="NADP-DEPENDENT MALIC ENZYME"/>
    <property type="match status" value="1"/>
</dbReference>
<dbReference type="InterPro" id="IPR045213">
    <property type="entry name" value="Malic_NAD-bd_bact_type"/>
</dbReference>
<dbReference type="RefSeq" id="WP_261498849.1">
    <property type="nucleotide sequence ID" value="NZ_JAODYH010000003.1"/>
</dbReference>
<evidence type="ECO:0000256" key="2">
    <source>
        <dbReference type="ARBA" id="ARBA00008756"/>
    </source>
</evidence>
<comment type="caution">
    <text evidence="8">The sequence shown here is derived from an EMBL/GenBank/DDBJ whole genome shotgun (WGS) entry which is preliminary data.</text>
</comment>
<dbReference type="Gene3D" id="3.40.50.10950">
    <property type="match status" value="1"/>
</dbReference>
<gene>
    <name evidence="8" type="ORF">N0K08_04485</name>
</gene>